<gene>
    <name evidence="3" type="ORF">SU48_06045</name>
</gene>
<dbReference type="STRING" id="1182568.SU48_06045"/>
<evidence type="ECO:0000256" key="1">
    <source>
        <dbReference type="ARBA" id="ARBA00022729"/>
    </source>
</evidence>
<protein>
    <recommendedName>
        <fullName evidence="2">Solute-binding protein family 3/N-terminal domain-containing protein</fullName>
    </recommendedName>
</protein>
<keyword evidence="1" id="KW-0732">Signal</keyword>
<evidence type="ECO:0000259" key="2">
    <source>
        <dbReference type="SMART" id="SM00062"/>
    </source>
</evidence>
<dbReference type="KEGG" id="dpu:SU48_06045"/>
<proteinExistence type="predicted"/>
<organism evidence="3 4">
    <name type="scientific">Deinococcus puniceus</name>
    <dbReference type="NCBI Taxonomy" id="1182568"/>
    <lineage>
        <taxon>Bacteria</taxon>
        <taxon>Thermotogati</taxon>
        <taxon>Deinococcota</taxon>
        <taxon>Deinococci</taxon>
        <taxon>Deinococcales</taxon>
        <taxon>Deinococcaceae</taxon>
        <taxon>Deinococcus</taxon>
    </lineage>
</organism>
<keyword evidence="4" id="KW-1185">Reference proteome</keyword>
<sequence>MSLIGKEMKVKSVTWKKVATQDVLLKDLGAGTFDAVFDARLPQVISDIDQSAPLGCTGGVLFARPGGPSTQAGLQGKSIAMTTDHPYFNYIRNLPFPKKVNVFPSADEGLLGFLLGSVDVVLLDRFDALKMYKKVGPEKLQVSPLLWSQPMYVVVSTDPKKEVTAAINKALNKLQSNGVYATLSKKYFTQDVRCTQ</sequence>
<evidence type="ECO:0000313" key="4">
    <source>
        <dbReference type="Proteomes" id="UP000077363"/>
    </source>
</evidence>
<dbReference type="PANTHER" id="PTHR35936:SF19">
    <property type="entry name" value="AMINO-ACID-BINDING PROTEIN YXEM-RELATED"/>
    <property type="match status" value="1"/>
</dbReference>
<dbReference type="Gene3D" id="3.40.190.10">
    <property type="entry name" value="Periplasmic binding protein-like II"/>
    <property type="match status" value="2"/>
</dbReference>
<dbReference type="PANTHER" id="PTHR35936">
    <property type="entry name" value="MEMBRANE-BOUND LYTIC MUREIN TRANSGLYCOSYLASE F"/>
    <property type="match status" value="1"/>
</dbReference>
<dbReference type="AlphaFoldDB" id="A0A172T8P7"/>
<dbReference type="Pfam" id="PF00497">
    <property type="entry name" value="SBP_bac_3"/>
    <property type="match status" value="1"/>
</dbReference>
<dbReference type="Proteomes" id="UP000077363">
    <property type="component" value="Chromosome"/>
</dbReference>
<name>A0A172T8P7_9DEIO</name>
<accession>A0A172T8P7</accession>
<dbReference type="InterPro" id="IPR001638">
    <property type="entry name" value="Solute-binding_3/MltF_N"/>
</dbReference>
<dbReference type="SUPFAM" id="SSF53850">
    <property type="entry name" value="Periplasmic binding protein-like II"/>
    <property type="match status" value="1"/>
</dbReference>
<dbReference type="EMBL" id="CP011387">
    <property type="protein sequence ID" value="ANE43399.1"/>
    <property type="molecule type" value="Genomic_DNA"/>
</dbReference>
<dbReference type="PATRIC" id="fig|1182568.3.peg.1260"/>
<dbReference type="SMART" id="SM00062">
    <property type="entry name" value="PBPb"/>
    <property type="match status" value="1"/>
</dbReference>
<feature type="domain" description="Solute-binding protein family 3/N-terminal" evidence="2">
    <location>
        <begin position="2"/>
        <end position="191"/>
    </location>
</feature>
<evidence type="ECO:0000313" key="3">
    <source>
        <dbReference type="EMBL" id="ANE43399.1"/>
    </source>
</evidence>
<reference evidence="3 4" key="1">
    <citation type="submission" date="2015-01" db="EMBL/GenBank/DDBJ databases">
        <title>Deinococcus puniceus/DY1/ whole genome sequencing.</title>
        <authorList>
            <person name="Kim M.K."/>
            <person name="Srinivasan S."/>
            <person name="Lee J.-J."/>
        </authorList>
    </citation>
    <scope>NUCLEOTIDE SEQUENCE [LARGE SCALE GENOMIC DNA]</scope>
    <source>
        <strain evidence="3 4">DY1</strain>
    </source>
</reference>